<dbReference type="NCBIfam" id="NF041176">
    <property type="entry name" value="GlyK_Thmprot"/>
    <property type="match status" value="1"/>
</dbReference>
<dbReference type="RefSeq" id="WP_013736880.1">
    <property type="nucleotide sequence ID" value="NC_015435.1"/>
</dbReference>
<dbReference type="PATRIC" id="fig|1006006.8.peg.275"/>
<name>F4FZ73_METCR</name>
<dbReference type="PANTHER" id="PTHR12227:SF0">
    <property type="entry name" value="GLYCERATE KINASE"/>
    <property type="match status" value="1"/>
</dbReference>
<dbReference type="eggNOG" id="arCOG04170">
    <property type="taxonomic scope" value="Archaea"/>
</dbReference>
<sequence length="394" mass="43758">MDSIVRRILQLSDPEIALSKKVSLSQNELIVNSYRFQFQKPLILAIGKASVKMANFFLSKLNKYESLVVKPRGDNLKLNGNAEVIESSHPYPDESSFEAGKKVREYLLNKEYDLVILLLSGGASSLVEDPIPPKHVYVDIMKKLITSGIGIEEVNIVRKHLSKIKGGRLASLSKSKIVTLVVSDVPGNDLSTVGSGPTHADLSTVHEAREIMRWLNLQGEEYLEETPKKLDNVWEFLILDVSEVLRGLNLENSYILSSEVRGEAKSFGAFLASLMNTQYIPFRRPFTLLFGGEPEVHLSGKVGKGGRNGEVCLSFLEWVRDEKFKLYAIATDGIDGNSDYAGCVVDGKTKLSKLEIRRSLEEHSSYQLLERTKSTVKTGPTGTNVNNIYVLIAP</sequence>
<dbReference type="Gene3D" id="3.40.50.10180">
    <property type="entry name" value="Glycerate kinase, MOFRL-like N-terminal domain"/>
    <property type="match status" value="1"/>
</dbReference>
<dbReference type="InterPro" id="IPR037035">
    <property type="entry name" value="GK-like_C_sf"/>
</dbReference>
<dbReference type="InterPro" id="IPR039760">
    <property type="entry name" value="MOFRL_protein"/>
</dbReference>
<dbReference type="STRING" id="1006006.Mcup_0274"/>
<dbReference type="Pfam" id="PF13660">
    <property type="entry name" value="DUF4147"/>
    <property type="match status" value="1"/>
</dbReference>
<dbReference type="AlphaFoldDB" id="F4FZ73"/>
<evidence type="ECO:0000259" key="2">
    <source>
        <dbReference type="Pfam" id="PF13660"/>
    </source>
</evidence>
<organism evidence="3 4">
    <name type="scientific">Metallosphaera cuprina (strain Ar-4)</name>
    <dbReference type="NCBI Taxonomy" id="1006006"/>
    <lineage>
        <taxon>Archaea</taxon>
        <taxon>Thermoproteota</taxon>
        <taxon>Thermoprotei</taxon>
        <taxon>Sulfolobales</taxon>
        <taxon>Sulfolobaceae</taxon>
        <taxon>Metallosphaera</taxon>
    </lineage>
</organism>
<protein>
    <submittedName>
        <fullName evidence="3">Hydroxypyruvate reductase</fullName>
    </submittedName>
</protein>
<dbReference type="InterPro" id="IPR007835">
    <property type="entry name" value="MOFRL"/>
</dbReference>
<dbReference type="InterPro" id="IPR038614">
    <property type="entry name" value="GK_N_sf"/>
</dbReference>
<dbReference type="SUPFAM" id="SSF82544">
    <property type="entry name" value="GckA/TtuD-like"/>
    <property type="match status" value="1"/>
</dbReference>
<dbReference type="Pfam" id="PF05161">
    <property type="entry name" value="MOFRL"/>
    <property type="match status" value="1"/>
</dbReference>
<dbReference type="HOGENOM" id="CLU_032279_1_1_2"/>
<dbReference type="Gene3D" id="3.40.1480.10">
    <property type="entry name" value="MOFRL domain"/>
    <property type="match status" value="1"/>
</dbReference>
<gene>
    <name evidence="3" type="ordered locus">Mcup_0274</name>
</gene>
<reference evidence="3 4" key="1">
    <citation type="journal article" date="2011" name="J. Bacteriol.">
        <title>Complete genome sequence of Metallosphaera cuprina, a metal sulfide-oxidizing archaeon from a hot spring.</title>
        <authorList>
            <person name="Liu L.J."/>
            <person name="You X.Y."/>
            <person name="Zheng H."/>
            <person name="Wang S."/>
            <person name="Jiang C.Y."/>
            <person name="Liu S.J."/>
        </authorList>
    </citation>
    <scope>NUCLEOTIDE SEQUENCE [LARGE SCALE GENOMIC DNA]</scope>
    <source>
        <strain evidence="3 4">Ar-4</strain>
    </source>
</reference>
<dbReference type="GO" id="GO:0008887">
    <property type="term" value="F:glycerate kinase activity"/>
    <property type="evidence" value="ECO:0007669"/>
    <property type="project" value="InterPro"/>
</dbReference>
<evidence type="ECO:0000259" key="1">
    <source>
        <dbReference type="Pfam" id="PF05161"/>
    </source>
</evidence>
<evidence type="ECO:0000313" key="3">
    <source>
        <dbReference type="EMBL" id="AEB94382.1"/>
    </source>
</evidence>
<dbReference type="EMBL" id="CP002656">
    <property type="protein sequence ID" value="AEB94382.1"/>
    <property type="molecule type" value="Genomic_DNA"/>
</dbReference>
<dbReference type="Proteomes" id="UP000007812">
    <property type="component" value="Chromosome"/>
</dbReference>
<dbReference type="GO" id="GO:0005737">
    <property type="term" value="C:cytoplasm"/>
    <property type="evidence" value="ECO:0007669"/>
    <property type="project" value="TreeGrafter"/>
</dbReference>
<keyword evidence="4" id="KW-1185">Reference proteome</keyword>
<proteinExistence type="predicted"/>
<evidence type="ECO:0000313" key="4">
    <source>
        <dbReference type="Proteomes" id="UP000007812"/>
    </source>
</evidence>
<dbReference type="PANTHER" id="PTHR12227">
    <property type="entry name" value="GLYCERATE KINASE"/>
    <property type="match status" value="1"/>
</dbReference>
<accession>F4FZ73</accession>
<dbReference type="InterPro" id="IPR025286">
    <property type="entry name" value="MOFRL_assoc_dom"/>
</dbReference>
<dbReference type="OrthoDB" id="10741at2157"/>
<dbReference type="InterPro" id="IPR053656">
    <property type="entry name" value="Glycerate_kinase-1"/>
</dbReference>
<dbReference type="GeneID" id="10492468"/>
<dbReference type="KEGG" id="mcn:Mcup_0274"/>
<feature type="domain" description="MOFRL-associated" evidence="2">
    <location>
        <begin position="3"/>
        <end position="218"/>
    </location>
</feature>
<feature type="domain" description="MOFRL" evidence="1">
    <location>
        <begin position="287"/>
        <end position="387"/>
    </location>
</feature>